<dbReference type="PANTHER" id="PTHR19848:SF8">
    <property type="entry name" value="F-BOX AND WD REPEAT DOMAIN CONTAINING 7"/>
    <property type="match status" value="1"/>
</dbReference>
<comment type="caution">
    <text evidence="5">The sequence shown here is derived from an EMBL/GenBank/DDBJ whole genome shotgun (WGS) entry which is preliminary data.</text>
</comment>
<dbReference type="Gene3D" id="2.130.10.10">
    <property type="entry name" value="YVTN repeat-like/Quinoprotein amine dehydrogenase"/>
    <property type="match status" value="2"/>
</dbReference>
<feature type="region of interest" description="Disordered" evidence="4">
    <location>
        <begin position="257"/>
        <end position="302"/>
    </location>
</feature>
<evidence type="ECO:0000313" key="5">
    <source>
        <dbReference type="EMBL" id="KAG1779582.1"/>
    </source>
</evidence>
<evidence type="ECO:0000256" key="2">
    <source>
        <dbReference type="ARBA" id="ARBA00022737"/>
    </source>
</evidence>
<evidence type="ECO:0000256" key="1">
    <source>
        <dbReference type="ARBA" id="ARBA00022574"/>
    </source>
</evidence>
<dbReference type="OrthoDB" id="2687017at2759"/>
<dbReference type="SUPFAM" id="SSF50969">
    <property type="entry name" value="YVTN repeat-like/Quinoprotein amine dehydrogenase"/>
    <property type="match status" value="1"/>
</dbReference>
<protein>
    <recommendedName>
        <fullName evidence="7">WD40 repeat-like protein</fullName>
    </recommendedName>
</protein>
<sequence length="392" mass="42951">MISGSGDKTIRRWDLREGKEIKEDREVGDDVHAVGVSRDGRWVATAAGRKLKVSEGIVRTFYEGDWGSSASTSHLREQYAALLPHSPSRRMTTPGRSIIEFDASTLKTVGAPFKHISPIRSLALSSDCVLLASFSYYTIKLWAFESRQLLASFDVKSPITLVLSPDSRQLAYTSRDDTKISICNIPVNILASIGQLQPSTNKSKRPRHAGLLNSDATRPVRRKPVIIPVVSSIPRPLTTSDPHAFLPFLRKFLSSSSRTNAVRTDEPRNPLDFPATSPLPRPFITPDQNSRSTPAPLTTQSSAINTPATLKSSLRRLSTWWPLHTDHASPPIVDVPLAPGKLRYATAGAPGDDDDLIRDEDYVSPPPSPNPGSRPGIVNTGQHGSGRFCFCF</sequence>
<accession>A0A9P7D5C8</accession>
<keyword evidence="1 3" id="KW-0853">WD repeat</keyword>
<keyword evidence="6" id="KW-1185">Reference proteome</keyword>
<evidence type="ECO:0000256" key="3">
    <source>
        <dbReference type="PROSITE-ProRule" id="PRU00221"/>
    </source>
</evidence>
<feature type="compositionally biased region" description="Polar residues" evidence="4">
    <location>
        <begin position="286"/>
        <end position="302"/>
    </location>
</feature>
<dbReference type="InterPro" id="IPR011044">
    <property type="entry name" value="Quino_amine_DH_bsu"/>
</dbReference>
<name>A0A9P7D5C8_9AGAM</name>
<dbReference type="InterPro" id="IPR001680">
    <property type="entry name" value="WD40_rpt"/>
</dbReference>
<reference evidence="5" key="1">
    <citation type="journal article" date="2020" name="New Phytol.">
        <title>Comparative genomics reveals dynamic genome evolution in host specialist ectomycorrhizal fungi.</title>
        <authorList>
            <person name="Lofgren L.A."/>
            <person name="Nguyen N.H."/>
            <person name="Vilgalys R."/>
            <person name="Ruytinx J."/>
            <person name="Liao H.L."/>
            <person name="Branco S."/>
            <person name="Kuo A."/>
            <person name="LaButti K."/>
            <person name="Lipzen A."/>
            <person name="Andreopoulos W."/>
            <person name="Pangilinan J."/>
            <person name="Riley R."/>
            <person name="Hundley H."/>
            <person name="Na H."/>
            <person name="Barry K."/>
            <person name="Grigoriev I.V."/>
            <person name="Stajich J.E."/>
            <person name="Kennedy P.G."/>
        </authorList>
    </citation>
    <scope>NUCLEOTIDE SEQUENCE</scope>
    <source>
        <strain evidence="5">DOB743</strain>
    </source>
</reference>
<keyword evidence="2" id="KW-0677">Repeat</keyword>
<dbReference type="PROSITE" id="PS50082">
    <property type="entry name" value="WD_REPEATS_2"/>
    <property type="match status" value="1"/>
</dbReference>
<dbReference type="InterPro" id="IPR015943">
    <property type="entry name" value="WD40/YVTN_repeat-like_dom_sf"/>
</dbReference>
<dbReference type="Proteomes" id="UP000714275">
    <property type="component" value="Unassembled WGS sequence"/>
</dbReference>
<dbReference type="PANTHER" id="PTHR19848">
    <property type="entry name" value="WD40 REPEAT PROTEIN"/>
    <property type="match status" value="1"/>
</dbReference>
<feature type="region of interest" description="Disordered" evidence="4">
    <location>
        <begin position="344"/>
        <end position="380"/>
    </location>
</feature>
<dbReference type="PROSITE" id="PS50294">
    <property type="entry name" value="WD_REPEATS_REGION"/>
    <property type="match status" value="1"/>
</dbReference>
<feature type="repeat" description="WD" evidence="3">
    <location>
        <begin position="1"/>
        <end position="23"/>
    </location>
</feature>
<proteinExistence type="predicted"/>
<evidence type="ECO:0008006" key="7">
    <source>
        <dbReference type="Google" id="ProtNLM"/>
    </source>
</evidence>
<gene>
    <name evidence="5" type="ORF">EV702DRAFT_1277067</name>
</gene>
<dbReference type="EMBL" id="JABBWD010000011">
    <property type="protein sequence ID" value="KAG1779582.1"/>
    <property type="molecule type" value="Genomic_DNA"/>
</dbReference>
<evidence type="ECO:0000256" key="4">
    <source>
        <dbReference type="SAM" id="MobiDB-lite"/>
    </source>
</evidence>
<organism evidence="5 6">
    <name type="scientific">Suillus placidus</name>
    <dbReference type="NCBI Taxonomy" id="48579"/>
    <lineage>
        <taxon>Eukaryota</taxon>
        <taxon>Fungi</taxon>
        <taxon>Dikarya</taxon>
        <taxon>Basidiomycota</taxon>
        <taxon>Agaricomycotina</taxon>
        <taxon>Agaricomycetes</taxon>
        <taxon>Agaricomycetidae</taxon>
        <taxon>Boletales</taxon>
        <taxon>Suillineae</taxon>
        <taxon>Suillaceae</taxon>
        <taxon>Suillus</taxon>
    </lineage>
</organism>
<dbReference type="AlphaFoldDB" id="A0A9P7D5C8"/>
<evidence type="ECO:0000313" key="6">
    <source>
        <dbReference type="Proteomes" id="UP000714275"/>
    </source>
</evidence>